<dbReference type="Pfam" id="PF03372">
    <property type="entry name" value="Exo_endo_phos"/>
    <property type="match status" value="1"/>
</dbReference>
<dbReference type="InterPro" id="IPR050410">
    <property type="entry name" value="CCR4/nocturin_mRNA_transcr"/>
</dbReference>
<feature type="compositionally biased region" description="Basic and acidic residues" evidence="1">
    <location>
        <begin position="467"/>
        <end position="478"/>
    </location>
</feature>
<accession>A0A3L6FKT3</accession>
<gene>
    <name evidence="3" type="primary">CCR4-6</name>
    <name evidence="3" type="ORF">Zm00014a_039621</name>
</gene>
<feature type="compositionally biased region" description="Polar residues" evidence="1">
    <location>
        <begin position="410"/>
        <end position="426"/>
    </location>
</feature>
<organism evidence="3">
    <name type="scientific">Zea mays</name>
    <name type="common">Maize</name>
    <dbReference type="NCBI Taxonomy" id="4577"/>
    <lineage>
        <taxon>Eukaryota</taxon>
        <taxon>Viridiplantae</taxon>
        <taxon>Streptophyta</taxon>
        <taxon>Embryophyta</taxon>
        <taxon>Tracheophyta</taxon>
        <taxon>Spermatophyta</taxon>
        <taxon>Magnoliopsida</taxon>
        <taxon>Liliopsida</taxon>
        <taxon>Poales</taxon>
        <taxon>Poaceae</taxon>
        <taxon>PACMAD clade</taxon>
        <taxon>Panicoideae</taxon>
        <taxon>Andropogonodae</taxon>
        <taxon>Andropogoneae</taxon>
        <taxon>Tripsacinae</taxon>
        <taxon>Zea</taxon>
    </lineage>
</organism>
<feature type="region of interest" description="Disordered" evidence="1">
    <location>
        <begin position="12"/>
        <end position="51"/>
    </location>
</feature>
<evidence type="ECO:0000256" key="1">
    <source>
        <dbReference type="SAM" id="MobiDB-lite"/>
    </source>
</evidence>
<reference evidence="3" key="1">
    <citation type="journal article" date="2018" name="Nat. Genet.">
        <title>Extensive intraspecific gene order and gene structural variations between Mo17 and other maize genomes.</title>
        <authorList>
            <person name="Sun S."/>
            <person name="Zhou Y."/>
            <person name="Chen J."/>
            <person name="Shi J."/>
            <person name="Zhao H."/>
            <person name="Zhao H."/>
            <person name="Song W."/>
            <person name="Zhang M."/>
            <person name="Cui Y."/>
            <person name="Dong X."/>
            <person name="Liu H."/>
            <person name="Ma X."/>
            <person name="Jiao Y."/>
            <person name="Wang B."/>
            <person name="Wei X."/>
            <person name="Stein J.C."/>
            <person name="Glaubitz J.C."/>
            <person name="Lu F."/>
            <person name="Yu G."/>
            <person name="Liang C."/>
            <person name="Fengler K."/>
            <person name="Li B."/>
            <person name="Rafalski A."/>
            <person name="Schnable P.S."/>
            <person name="Ware D.H."/>
            <person name="Buckler E.S."/>
            <person name="Lai J."/>
        </authorList>
    </citation>
    <scope>NUCLEOTIDE SEQUENCE [LARGE SCALE GENOMIC DNA]</scope>
    <source>
        <tissue evidence="3">Seedling</tissue>
    </source>
</reference>
<evidence type="ECO:0000259" key="2">
    <source>
        <dbReference type="Pfam" id="PF03372"/>
    </source>
</evidence>
<dbReference type="PANTHER" id="PTHR12121:SF85">
    <property type="entry name" value="CARBON CATABOLITE REPRESSOR PROTEIN 4 HOMOLOG 6"/>
    <property type="match status" value="1"/>
</dbReference>
<feature type="region of interest" description="Disordered" evidence="1">
    <location>
        <begin position="444"/>
        <end position="480"/>
    </location>
</feature>
<feature type="region of interest" description="Disordered" evidence="1">
    <location>
        <begin position="383"/>
        <end position="427"/>
    </location>
</feature>
<protein>
    <submittedName>
        <fullName evidence="3">Carbon catabolite repressor protein 4 6</fullName>
    </submittedName>
</protein>
<dbReference type="EMBL" id="NCVQ01000004">
    <property type="protein sequence ID" value="PWZ33468.1"/>
    <property type="molecule type" value="Genomic_DNA"/>
</dbReference>
<feature type="domain" description="Endonuclease/exonuclease/phosphatase" evidence="2">
    <location>
        <begin position="236"/>
        <end position="387"/>
    </location>
</feature>
<dbReference type="GO" id="GO:0003824">
    <property type="term" value="F:catalytic activity"/>
    <property type="evidence" value="ECO:0007669"/>
    <property type="project" value="InterPro"/>
</dbReference>
<proteinExistence type="predicted"/>
<dbReference type="InterPro" id="IPR036691">
    <property type="entry name" value="Endo/exonu/phosph_ase_sf"/>
</dbReference>
<dbReference type="AlphaFoldDB" id="A0A3L6FKT3"/>
<dbReference type="PANTHER" id="PTHR12121">
    <property type="entry name" value="CARBON CATABOLITE REPRESSOR PROTEIN 4"/>
    <property type="match status" value="1"/>
</dbReference>
<comment type="caution">
    <text evidence="3">The sequence shown here is derived from an EMBL/GenBank/DDBJ whole genome shotgun (WGS) entry which is preliminary data.</text>
</comment>
<dbReference type="Proteomes" id="UP000251960">
    <property type="component" value="Chromosome 3"/>
</dbReference>
<dbReference type="Gene3D" id="3.60.10.10">
    <property type="entry name" value="Endonuclease/exonuclease/phosphatase"/>
    <property type="match status" value="1"/>
</dbReference>
<name>A0A3L6FKT3_MAIZE</name>
<sequence>MRLASYAFLRRAAAMSSPSSYSRTGYPRPRRGYSGRPSPPPPPPPPDAASEIVSRDYHLSAVHAANESLRRGGGGDIRWPPPPYRQGPHPHQPHYGYGYGYGYGQTWQPGPSYGFVPYNYGHPQQQPPGPQYGYGAPNPYVHGHLQPQPHVRGAASPGFRPGAPQLTPRLADYLRRWRFAKQRPPHQAGRFIILSYNILADYLAQEHRFLYEQISPFILDWNWRKDKLLFEFGLWSPDILCLQEVDKFTDLEQEMASQGYNGTWKIRTGDAADGCAIFWRTTRFQLRYEEDIEFTKLGLRDNVAQLCVLESVGPQYVQTDSVSLSTSSNHPQQAKQVIICNIHVLYNPKRGDIKLGQVRTLLDKANALSKMWNDAPVIVCGDFNSTPKPQTETTKLVENSSPARREPDLTDTSSESVFDSKSSCTSKLDKQGLSNLLEDPVKGACTSDADEECKPADKSSEGSPGRIKTESGEGHDITDAPSAPAICTDILRSGSCKIIDRIQLLSSDNLAGDVISEELTDQLFTVPQDKPQEKENTIDSMLSAEENCAANEPESSHFNGSNF</sequence>
<dbReference type="InterPro" id="IPR005135">
    <property type="entry name" value="Endo/exonuclease/phosphatase"/>
</dbReference>
<feature type="compositionally biased region" description="Pro residues" evidence="1">
    <location>
        <begin position="37"/>
        <end position="47"/>
    </location>
</feature>
<feature type="compositionally biased region" description="Low complexity" evidence="1">
    <location>
        <begin position="16"/>
        <end position="27"/>
    </location>
</feature>
<evidence type="ECO:0000313" key="3">
    <source>
        <dbReference type="EMBL" id="PWZ33468.1"/>
    </source>
</evidence>
<dbReference type="SUPFAM" id="SSF56219">
    <property type="entry name" value="DNase I-like"/>
    <property type="match status" value="1"/>
</dbReference>
<feature type="compositionally biased region" description="Polar residues" evidence="1">
    <location>
        <begin position="383"/>
        <end position="402"/>
    </location>
</feature>